<keyword evidence="2" id="KW-1185">Reference proteome</keyword>
<evidence type="ECO:0000313" key="2">
    <source>
        <dbReference type="Proteomes" id="UP000294547"/>
    </source>
</evidence>
<gene>
    <name evidence="1" type="ORF">EDD54_1279</name>
</gene>
<accession>A0A4R6RMI8</accession>
<sequence length="122" mass="13700">MDSESFVDLVKIHVADAAVLDVVERLRNPTGRKVSVEIRNRSNWYKSLDDESRDHVDSLIAESACEALFGLFVVLDGDRLIDESGGYFELAHVSGRRVILCNSDTSPLHDMFRASIQDCLLF</sequence>
<name>A0A4R6RMI8_9HYPH</name>
<proteinExistence type="predicted"/>
<dbReference type="Proteomes" id="UP000294547">
    <property type="component" value="Unassembled WGS sequence"/>
</dbReference>
<dbReference type="RefSeq" id="WP_126535513.1">
    <property type="nucleotide sequence ID" value="NZ_BSPM01000008.1"/>
</dbReference>
<evidence type="ECO:0000313" key="1">
    <source>
        <dbReference type="EMBL" id="TDP87385.1"/>
    </source>
</evidence>
<dbReference type="AlphaFoldDB" id="A0A4R6RMI8"/>
<comment type="caution">
    <text evidence="1">The sequence shown here is derived from an EMBL/GenBank/DDBJ whole genome shotgun (WGS) entry which is preliminary data.</text>
</comment>
<dbReference type="EMBL" id="SNXY01000006">
    <property type="protein sequence ID" value="TDP87385.1"/>
    <property type="molecule type" value="Genomic_DNA"/>
</dbReference>
<organism evidence="1 2">
    <name type="scientific">Oharaeibacter diazotrophicus</name>
    <dbReference type="NCBI Taxonomy" id="1920512"/>
    <lineage>
        <taxon>Bacteria</taxon>
        <taxon>Pseudomonadati</taxon>
        <taxon>Pseudomonadota</taxon>
        <taxon>Alphaproteobacteria</taxon>
        <taxon>Hyphomicrobiales</taxon>
        <taxon>Pleomorphomonadaceae</taxon>
        <taxon>Oharaeibacter</taxon>
    </lineage>
</organism>
<dbReference type="OrthoDB" id="2942778at2"/>
<reference evidence="1 2" key="1">
    <citation type="submission" date="2019-03" db="EMBL/GenBank/DDBJ databases">
        <title>Genomic Encyclopedia of Type Strains, Phase IV (KMG-IV): sequencing the most valuable type-strain genomes for metagenomic binning, comparative biology and taxonomic classification.</title>
        <authorList>
            <person name="Goeker M."/>
        </authorList>
    </citation>
    <scope>NUCLEOTIDE SEQUENCE [LARGE SCALE GENOMIC DNA]</scope>
    <source>
        <strain evidence="1 2">DSM 102969</strain>
    </source>
</reference>
<protein>
    <submittedName>
        <fullName evidence="1">Uncharacterized protein</fullName>
    </submittedName>
</protein>